<keyword evidence="5 8" id="KW-1133">Transmembrane helix</keyword>
<comment type="caution">
    <text evidence="9">The sequence shown here is derived from an EMBL/GenBank/DDBJ whole genome shotgun (WGS) entry which is preliminary data.</text>
</comment>
<reference evidence="9 10" key="1">
    <citation type="submission" date="2015-07" db="EMBL/GenBank/DDBJ databases">
        <title>Whole genome sequence of Herpetosiphon geysericola DSM 7119.</title>
        <authorList>
            <person name="Hemp J."/>
            <person name="Ward L.M."/>
            <person name="Pace L.A."/>
            <person name="Fischer W.W."/>
        </authorList>
    </citation>
    <scope>NUCLEOTIDE SEQUENCE [LARGE SCALE GENOMIC DNA]</scope>
    <source>
        <strain evidence="9 10">DSM 7119</strain>
    </source>
</reference>
<dbReference type="InterPro" id="IPR034804">
    <property type="entry name" value="SQR/QFR_C/D"/>
</dbReference>
<dbReference type="AlphaFoldDB" id="A0A0P6YIS1"/>
<dbReference type="STRING" id="70996.SE18_07575"/>
<protein>
    <recommendedName>
        <fullName evidence="11">Succinate dehydrogenase</fullName>
    </recommendedName>
</protein>
<evidence type="ECO:0000256" key="5">
    <source>
        <dbReference type="ARBA" id="ARBA00022989"/>
    </source>
</evidence>
<dbReference type="CDD" id="cd03498">
    <property type="entry name" value="SQR_TypeB_2_TM"/>
    <property type="match status" value="1"/>
</dbReference>
<feature type="transmembrane region" description="Helical" evidence="8">
    <location>
        <begin position="197"/>
        <end position="220"/>
    </location>
</feature>
<keyword evidence="7 8" id="KW-0472">Membrane</keyword>
<keyword evidence="4" id="KW-0479">Metal-binding</keyword>
<keyword evidence="6" id="KW-0408">Iron</keyword>
<feature type="transmembrane region" description="Helical" evidence="8">
    <location>
        <begin position="110"/>
        <end position="128"/>
    </location>
</feature>
<dbReference type="PATRIC" id="fig|70996.4.peg.4874"/>
<dbReference type="RefSeq" id="WP_054533827.1">
    <property type="nucleotide sequence ID" value="NZ_LGKP01000012.1"/>
</dbReference>
<feature type="transmembrane region" description="Helical" evidence="8">
    <location>
        <begin position="154"/>
        <end position="176"/>
    </location>
</feature>
<feature type="transmembrane region" description="Helical" evidence="8">
    <location>
        <begin position="16"/>
        <end position="41"/>
    </location>
</feature>
<dbReference type="EMBL" id="LGKP01000012">
    <property type="protein sequence ID" value="KPL90451.1"/>
    <property type="molecule type" value="Genomic_DNA"/>
</dbReference>
<evidence type="ECO:0000256" key="1">
    <source>
        <dbReference type="ARBA" id="ARBA00004370"/>
    </source>
</evidence>
<evidence type="ECO:0000256" key="6">
    <source>
        <dbReference type="ARBA" id="ARBA00023004"/>
    </source>
</evidence>
<evidence type="ECO:0000313" key="10">
    <source>
        <dbReference type="Proteomes" id="UP000050277"/>
    </source>
</evidence>
<keyword evidence="2" id="KW-0349">Heme</keyword>
<evidence type="ECO:0000256" key="8">
    <source>
        <dbReference type="SAM" id="Phobius"/>
    </source>
</evidence>
<dbReference type="OrthoDB" id="9788081at2"/>
<dbReference type="Gene3D" id="1.20.1300.10">
    <property type="entry name" value="Fumarate reductase/succinate dehydrogenase, transmembrane subunit"/>
    <property type="match status" value="1"/>
</dbReference>
<evidence type="ECO:0000256" key="4">
    <source>
        <dbReference type="ARBA" id="ARBA00022723"/>
    </source>
</evidence>
<proteinExistence type="predicted"/>
<dbReference type="InterPro" id="IPR000701">
    <property type="entry name" value="SuccDH_FuR_B_TM-su"/>
</dbReference>
<evidence type="ECO:0000256" key="7">
    <source>
        <dbReference type="ARBA" id="ARBA00023136"/>
    </source>
</evidence>
<dbReference type="GO" id="GO:0046872">
    <property type="term" value="F:metal ion binding"/>
    <property type="evidence" value="ECO:0007669"/>
    <property type="project" value="UniProtKB-KW"/>
</dbReference>
<dbReference type="Pfam" id="PF01127">
    <property type="entry name" value="Sdh_cyt"/>
    <property type="match status" value="1"/>
</dbReference>
<sequence length="225" mass="24860">MTGVLSFYRTSIGKKVVMAVTGLIGVGFVIGHMLGNLQIYLGAEALNKYAAFLKSTGELLVVVRVVLLTAVILHIIAAVQLTIENRKSRPQRYVKKQHVESTFASRTMRYGGVILLLFIVYHILHFTIGKAPGGPQPFDVHNVYNNVVYGFRNVWVSLFYILAMLALGLHMAHGVWSLFQTLGLNNRRFNRLLRNAALGIGTLLFLGNISIPIAVLVGFLEPVAK</sequence>
<dbReference type="GO" id="GO:0016020">
    <property type="term" value="C:membrane"/>
    <property type="evidence" value="ECO:0007669"/>
    <property type="project" value="UniProtKB-SubCell"/>
</dbReference>
<gene>
    <name evidence="9" type="ORF">SE18_07575</name>
</gene>
<accession>A0A0P6YIS1</accession>
<keyword evidence="10" id="KW-1185">Reference proteome</keyword>
<dbReference type="SUPFAM" id="SSF81343">
    <property type="entry name" value="Fumarate reductase respiratory complex transmembrane subunits"/>
    <property type="match status" value="1"/>
</dbReference>
<evidence type="ECO:0000256" key="2">
    <source>
        <dbReference type="ARBA" id="ARBA00022617"/>
    </source>
</evidence>
<dbReference type="Proteomes" id="UP000050277">
    <property type="component" value="Unassembled WGS sequence"/>
</dbReference>
<dbReference type="NCBIfam" id="TIGR02046">
    <property type="entry name" value="sdhC_b558_fam"/>
    <property type="match status" value="1"/>
</dbReference>
<name>A0A0P6YIS1_9CHLR</name>
<feature type="transmembrane region" description="Helical" evidence="8">
    <location>
        <begin position="61"/>
        <end position="83"/>
    </location>
</feature>
<keyword evidence="3 8" id="KW-0812">Transmembrane</keyword>
<evidence type="ECO:0000313" key="9">
    <source>
        <dbReference type="EMBL" id="KPL90451.1"/>
    </source>
</evidence>
<organism evidence="9 10">
    <name type="scientific">Herpetosiphon geysericola</name>
    <dbReference type="NCBI Taxonomy" id="70996"/>
    <lineage>
        <taxon>Bacteria</taxon>
        <taxon>Bacillati</taxon>
        <taxon>Chloroflexota</taxon>
        <taxon>Chloroflexia</taxon>
        <taxon>Herpetosiphonales</taxon>
        <taxon>Herpetosiphonaceae</taxon>
        <taxon>Herpetosiphon</taxon>
    </lineage>
</organism>
<evidence type="ECO:0000256" key="3">
    <source>
        <dbReference type="ARBA" id="ARBA00022692"/>
    </source>
</evidence>
<comment type="subcellular location">
    <subcellularLocation>
        <location evidence="1">Membrane</location>
    </subcellularLocation>
</comment>
<dbReference type="InterPro" id="IPR011138">
    <property type="entry name" value="Cytochrome_b-558"/>
</dbReference>
<evidence type="ECO:0008006" key="11">
    <source>
        <dbReference type="Google" id="ProtNLM"/>
    </source>
</evidence>